<evidence type="ECO:0000313" key="2">
    <source>
        <dbReference type="Proteomes" id="UP001056778"/>
    </source>
</evidence>
<comment type="caution">
    <text evidence="1">The sequence shown here is derived from an EMBL/GenBank/DDBJ whole genome shotgun (WGS) entry which is preliminary data.</text>
</comment>
<keyword evidence="1" id="KW-0675">Receptor</keyword>
<protein>
    <submittedName>
        <fullName evidence="1">Nuclear hormone receptor</fullName>
    </submittedName>
</protein>
<gene>
    <name evidence="1" type="ORF">MML48_3g00014861</name>
</gene>
<reference evidence="1" key="1">
    <citation type="submission" date="2022-04" db="EMBL/GenBank/DDBJ databases">
        <title>Chromosome-scale genome assembly of Holotrichia oblita Faldermann.</title>
        <authorList>
            <person name="Rongchong L."/>
        </authorList>
    </citation>
    <scope>NUCLEOTIDE SEQUENCE</scope>
    <source>
        <strain evidence="1">81SQS9</strain>
    </source>
</reference>
<dbReference type="EMBL" id="CM043017">
    <property type="protein sequence ID" value="KAI4466318.1"/>
    <property type="molecule type" value="Genomic_DNA"/>
</dbReference>
<accession>A0ACB9THP2</accession>
<proteinExistence type="predicted"/>
<evidence type="ECO:0000313" key="1">
    <source>
        <dbReference type="EMBL" id="KAI4466318.1"/>
    </source>
</evidence>
<sequence length="230" mass="25810">MASISNESPDQVEAIEHFIGVVENNETITEIFERGSVGDKNDARPIAVQEERGPRKHKNCLTTKRLSSAFISISQKGTQNIPFKNNPNLTTPQHELAAQILLLAIKQVRCNSGFGSLSRTAQNNVLANVWSALFILKAAYWPYDAITAVPNAQKAFQYLRDLRMDSYDLEIVENILLCRSDLIFDANQASLAENKQDYHLERFDIRWIARDSENSTDDTDVIHADGNATS</sequence>
<name>A0ACB9THP2_HOLOL</name>
<organism evidence="1 2">
    <name type="scientific">Holotrichia oblita</name>
    <name type="common">Chafer beetle</name>
    <dbReference type="NCBI Taxonomy" id="644536"/>
    <lineage>
        <taxon>Eukaryota</taxon>
        <taxon>Metazoa</taxon>
        <taxon>Ecdysozoa</taxon>
        <taxon>Arthropoda</taxon>
        <taxon>Hexapoda</taxon>
        <taxon>Insecta</taxon>
        <taxon>Pterygota</taxon>
        <taxon>Neoptera</taxon>
        <taxon>Endopterygota</taxon>
        <taxon>Coleoptera</taxon>
        <taxon>Polyphaga</taxon>
        <taxon>Scarabaeiformia</taxon>
        <taxon>Scarabaeidae</taxon>
        <taxon>Melolonthinae</taxon>
        <taxon>Holotrichia</taxon>
    </lineage>
</organism>
<keyword evidence="2" id="KW-1185">Reference proteome</keyword>
<dbReference type="Proteomes" id="UP001056778">
    <property type="component" value="Chromosome 3"/>
</dbReference>